<dbReference type="GO" id="GO:0016787">
    <property type="term" value="F:hydrolase activity"/>
    <property type="evidence" value="ECO:0007669"/>
    <property type="project" value="UniProtKB-KW"/>
</dbReference>
<evidence type="ECO:0000256" key="4">
    <source>
        <dbReference type="ARBA" id="ARBA00022842"/>
    </source>
</evidence>
<keyword evidence="5" id="KW-0119">Carbohydrate metabolism</keyword>
<dbReference type="CDD" id="cd10807">
    <property type="entry name" value="YdjC_like_3"/>
    <property type="match status" value="1"/>
</dbReference>
<dbReference type="Gene3D" id="3.20.20.370">
    <property type="entry name" value="Glycoside hydrolase/deacetylase"/>
    <property type="match status" value="1"/>
</dbReference>
<protein>
    <submittedName>
        <fullName evidence="6">Predicted glycoside hydrolase or deacetylase ChbG, UPF0249 family</fullName>
    </submittedName>
</protein>
<gene>
    <name evidence="6" type="ORF">Ga0061067_108178</name>
</gene>
<dbReference type="EMBL" id="CYHE01000008">
    <property type="protein sequence ID" value="CUA98017.1"/>
    <property type="molecule type" value="Genomic_DNA"/>
</dbReference>
<proteinExistence type="predicted"/>
<keyword evidence="2" id="KW-0479">Metal-binding</keyword>
<dbReference type="PANTHER" id="PTHR31609:SF1">
    <property type="entry name" value="CARBOHYDRATE DEACETYLASE"/>
    <property type="match status" value="1"/>
</dbReference>
<dbReference type="PANTHER" id="PTHR31609">
    <property type="entry name" value="YDJC DEACETYLASE FAMILY MEMBER"/>
    <property type="match status" value="1"/>
</dbReference>
<evidence type="ECO:0000256" key="2">
    <source>
        <dbReference type="ARBA" id="ARBA00022723"/>
    </source>
</evidence>
<comment type="cofactor">
    <cofactor evidence="1">
        <name>Mg(2+)</name>
        <dbReference type="ChEBI" id="CHEBI:18420"/>
    </cofactor>
</comment>
<evidence type="ECO:0000313" key="7">
    <source>
        <dbReference type="Proteomes" id="UP000183900"/>
    </source>
</evidence>
<name>A0A0K6I3Z6_9HYPH</name>
<dbReference type="Pfam" id="PF04794">
    <property type="entry name" value="YdjC"/>
    <property type="match status" value="1"/>
</dbReference>
<keyword evidence="3 6" id="KW-0378">Hydrolase</keyword>
<reference evidence="7" key="1">
    <citation type="submission" date="2015-08" db="EMBL/GenBank/DDBJ databases">
        <authorList>
            <person name="Varghese N."/>
        </authorList>
    </citation>
    <scope>NUCLEOTIDE SEQUENCE [LARGE SCALE GENOMIC DNA]</scope>
    <source>
        <strain evidence="7">DSM 23407</strain>
    </source>
</reference>
<dbReference type="Proteomes" id="UP000183900">
    <property type="component" value="Unassembled WGS sequence"/>
</dbReference>
<keyword evidence="4" id="KW-0460">Magnesium</keyword>
<evidence type="ECO:0000256" key="3">
    <source>
        <dbReference type="ARBA" id="ARBA00022801"/>
    </source>
</evidence>
<keyword evidence="7" id="KW-1185">Reference proteome</keyword>
<dbReference type="InterPro" id="IPR006879">
    <property type="entry name" value="YdjC-like"/>
</dbReference>
<evidence type="ECO:0000256" key="5">
    <source>
        <dbReference type="ARBA" id="ARBA00023277"/>
    </source>
</evidence>
<organism evidence="6 7">
    <name type="scientific">Pannonibacter indicus</name>
    <dbReference type="NCBI Taxonomy" id="466044"/>
    <lineage>
        <taxon>Bacteria</taxon>
        <taxon>Pseudomonadati</taxon>
        <taxon>Pseudomonadota</taxon>
        <taxon>Alphaproteobacteria</taxon>
        <taxon>Hyphomicrobiales</taxon>
        <taxon>Stappiaceae</taxon>
        <taxon>Pannonibacter</taxon>
    </lineage>
</organism>
<dbReference type="InterPro" id="IPR011330">
    <property type="entry name" value="Glyco_hydro/deAcase_b/a-brl"/>
</dbReference>
<dbReference type="OrthoDB" id="9774177at2"/>
<dbReference type="AlphaFoldDB" id="A0A0K6I3Z6"/>
<dbReference type="SUPFAM" id="SSF88713">
    <property type="entry name" value="Glycoside hydrolase/deacetylase"/>
    <property type="match status" value="1"/>
</dbReference>
<dbReference type="GO" id="GO:0005975">
    <property type="term" value="P:carbohydrate metabolic process"/>
    <property type="evidence" value="ECO:0007669"/>
    <property type="project" value="InterPro"/>
</dbReference>
<evidence type="ECO:0000256" key="1">
    <source>
        <dbReference type="ARBA" id="ARBA00001946"/>
    </source>
</evidence>
<dbReference type="GO" id="GO:0019213">
    <property type="term" value="F:deacetylase activity"/>
    <property type="evidence" value="ECO:0007669"/>
    <property type="project" value="TreeGrafter"/>
</dbReference>
<accession>A0A0K6I3Z6</accession>
<evidence type="ECO:0000313" key="6">
    <source>
        <dbReference type="EMBL" id="CUA98017.1"/>
    </source>
</evidence>
<sequence length="292" mass="31753">MASDKKQVILSADDYGLTPGISEGIRQLLRQQRLTATAAMTVSPFWAEEGRHLLAGAEQIDADIGLHLTLTDHIPLTQMPRLAESGHLPSNGRLIIMALRGQLEDETIRQELAGEIAVQIDAFAAVMGRVPNFIDGHHHCHQLPVIRDLVLEAFAARIAPQGGYLRLCQEPLAAILKRGRAVPRAAVISALGQGFARKVKAAGFKANDSFRGVRDFTAREKTGDLFGRFLSGEGERPLIMCHPGLVDGHLIGLDPLTDLREAELAYLASDAFAALLEEKNVELVRFSGFSGR</sequence>
<dbReference type="GO" id="GO:0046872">
    <property type="term" value="F:metal ion binding"/>
    <property type="evidence" value="ECO:0007669"/>
    <property type="project" value="UniProtKB-KW"/>
</dbReference>